<evidence type="ECO:0000313" key="12">
    <source>
        <dbReference type="Proteomes" id="UP000237347"/>
    </source>
</evidence>
<keyword evidence="3" id="KW-0284">Flavonoid biosynthesis</keyword>
<dbReference type="EMBL" id="PKMF04000333">
    <property type="protein sequence ID" value="KAK7837245.1"/>
    <property type="molecule type" value="Genomic_DNA"/>
</dbReference>
<accession>A0AAW0KCX3</accession>
<comment type="catalytic activity">
    <reaction evidence="8">
        <text>(2S)-flavan-4-ol + NADP(+) = (2S)-flavanone + NADPH + H(+)</text>
        <dbReference type="Rhea" id="RHEA:11228"/>
        <dbReference type="ChEBI" id="CHEBI:15378"/>
        <dbReference type="ChEBI" id="CHEBI:15605"/>
        <dbReference type="ChEBI" id="CHEBI:15606"/>
        <dbReference type="ChEBI" id="CHEBI:57783"/>
        <dbReference type="ChEBI" id="CHEBI:58349"/>
        <dbReference type="EC" id="1.1.1.234"/>
    </reaction>
</comment>
<dbReference type="Proteomes" id="UP000237347">
    <property type="component" value="Unassembled WGS sequence"/>
</dbReference>
<reference evidence="11 12" key="1">
    <citation type="journal article" date="2018" name="Sci. Data">
        <title>The draft genome sequence of cork oak.</title>
        <authorList>
            <person name="Ramos A.M."/>
            <person name="Usie A."/>
            <person name="Barbosa P."/>
            <person name="Barros P.M."/>
            <person name="Capote T."/>
            <person name="Chaves I."/>
            <person name="Simoes F."/>
            <person name="Abreu I."/>
            <person name="Carrasquinho I."/>
            <person name="Faro C."/>
            <person name="Guimaraes J.B."/>
            <person name="Mendonca D."/>
            <person name="Nobrega F."/>
            <person name="Rodrigues L."/>
            <person name="Saibo N.J.M."/>
            <person name="Varela M.C."/>
            <person name="Egas C."/>
            <person name="Matos J."/>
            <person name="Miguel C.M."/>
            <person name="Oliveira M.M."/>
            <person name="Ricardo C.P."/>
            <person name="Goncalves S."/>
        </authorList>
    </citation>
    <scope>NUCLEOTIDE SEQUENCE [LARGE SCALE GENOMIC DNA]</scope>
    <source>
        <strain evidence="12">cv. HL8</strain>
    </source>
</reference>
<comment type="similarity">
    <text evidence="4">Belongs to the NAD(P)-dependent epimerase/dehydratase family. Dihydroflavonol-4-reductase subfamily.</text>
</comment>
<dbReference type="EC" id="1.1.1.219" evidence="6"/>
<dbReference type="InterPro" id="IPR050425">
    <property type="entry name" value="NAD(P)_dehydrat-like"/>
</dbReference>
<feature type="domain" description="NAD-dependent epimerase/dehydratase" evidence="10">
    <location>
        <begin position="36"/>
        <end position="216"/>
    </location>
</feature>
<comment type="caution">
    <text evidence="11">The sequence shown here is derived from an EMBL/GenBank/DDBJ whole genome shotgun (WGS) entry which is preliminary data.</text>
</comment>
<evidence type="ECO:0000256" key="1">
    <source>
        <dbReference type="ARBA" id="ARBA00022857"/>
    </source>
</evidence>
<feature type="domain" description="NAD-dependent epimerase/dehydratase" evidence="10">
    <location>
        <begin position="8"/>
        <end position="35"/>
    </location>
</feature>
<organism evidence="11 12">
    <name type="scientific">Quercus suber</name>
    <name type="common">Cork oak</name>
    <dbReference type="NCBI Taxonomy" id="58331"/>
    <lineage>
        <taxon>Eukaryota</taxon>
        <taxon>Viridiplantae</taxon>
        <taxon>Streptophyta</taxon>
        <taxon>Embryophyta</taxon>
        <taxon>Tracheophyta</taxon>
        <taxon>Spermatophyta</taxon>
        <taxon>Magnoliopsida</taxon>
        <taxon>eudicotyledons</taxon>
        <taxon>Gunneridae</taxon>
        <taxon>Pentapetalae</taxon>
        <taxon>rosids</taxon>
        <taxon>fabids</taxon>
        <taxon>Fagales</taxon>
        <taxon>Fagaceae</taxon>
        <taxon>Quercus</taxon>
    </lineage>
</organism>
<gene>
    <name evidence="11" type="primary">DFR_0</name>
    <name evidence="11" type="ORF">CFP56_021477</name>
</gene>
<evidence type="ECO:0000256" key="2">
    <source>
        <dbReference type="ARBA" id="ARBA00023002"/>
    </source>
</evidence>
<name>A0AAW0KCX3_QUESU</name>
<dbReference type="InterPro" id="IPR001509">
    <property type="entry name" value="Epimerase_deHydtase"/>
</dbReference>
<keyword evidence="12" id="KW-1185">Reference proteome</keyword>
<dbReference type="GO" id="GO:0009813">
    <property type="term" value="P:flavonoid biosynthetic process"/>
    <property type="evidence" value="ECO:0007669"/>
    <property type="project" value="UniProtKB-KW"/>
</dbReference>
<dbReference type="EC" id="1.1.1.234" evidence="5"/>
<keyword evidence="2" id="KW-0560">Oxidoreductase</keyword>
<protein>
    <recommendedName>
        <fullName evidence="7">Flavanone 4-reductase</fullName>
        <ecNumber evidence="6">1.1.1.219</ecNumber>
        <ecNumber evidence="5">1.1.1.234</ecNumber>
    </recommendedName>
</protein>
<evidence type="ECO:0000256" key="7">
    <source>
        <dbReference type="ARBA" id="ARBA00042087"/>
    </source>
</evidence>
<evidence type="ECO:0000259" key="10">
    <source>
        <dbReference type="Pfam" id="PF01370"/>
    </source>
</evidence>
<evidence type="ECO:0000256" key="8">
    <source>
        <dbReference type="ARBA" id="ARBA00048870"/>
    </source>
</evidence>
<evidence type="ECO:0000256" key="3">
    <source>
        <dbReference type="ARBA" id="ARBA00023241"/>
    </source>
</evidence>
<evidence type="ECO:0000256" key="6">
    <source>
        <dbReference type="ARBA" id="ARBA00039057"/>
    </source>
</evidence>
<comment type="catalytic activity">
    <reaction evidence="9">
        <text>a (2R,3S,4S)-leucoanthocyanidin + NADP(+) = a (2R,3R)-dihydroflavonol + NADPH + H(+)</text>
        <dbReference type="Rhea" id="RHEA:54444"/>
        <dbReference type="ChEBI" id="CHEBI:15378"/>
        <dbReference type="ChEBI" id="CHEBI:57783"/>
        <dbReference type="ChEBI" id="CHEBI:58349"/>
        <dbReference type="ChEBI" id="CHEBI:138176"/>
        <dbReference type="ChEBI" id="CHEBI:138188"/>
        <dbReference type="EC" id="1.1.1.219"/>
    </reaction>
</comment>
<dbReference type="Pfam" id="PF01370">
    <property type="entry name" value="Epimerase"/>
    <property type="match status" value="2"/>
</dbReference>
<dbReference type="Gene3D" id="3.40.50.720">
    <property type="entry name" value="NAD(P)-binding Rossmann-like Domain"/>
    <property type="match status" value="2"/>
</dbReference>
<dbReference type="AlphaFoldDB" id="A0AAW0KCX3"/>
<proteinExistence type="inferred from homology"/>
<dbReference type="InterPro" id="IPR036291">
    <property type="entry name" value="NAD(P)-bd_dom_sf"/>
</dbReference>
<evidence type="ECO:0000256" key="9">
    <source>
        <dbReference type="ARBA" id="ARBA00049132"/>
    </source>
</evidence>
<dbReference type="CDD" id="cd08958">
    <property type="entry name" value="FR_SDR_e"/>
    <property type="match status" value="1"/>
</dbReference>
<sequence>MGSTSKTVCVTGAAGFIGSWLVMRLLEHNYTVRATNEVIKPTINGMLSIMKACVNAKTVRKLVFTSSAAAVRFGEHEKTVYDENCWTDVEFCRNKKMTGWMYFVSKSLAEQAAWKFAKENNLDFITIIPPLVVGSFLMPSMPPSLITALSPITGTCCHALVIIEHVVQFTCPLKFTLTCSIAGNEAHYSILKQTQFVHLDDLCNAHIFLYEHPKAEGRYICSGCDATIHDVAKLLREKFPEYNVPTKFKDVDENLEIISFSSKKIKELGFGFKYNLEDMYVGAVETCRGKGLLPPAVEKRVNGTGLLPPAAEKRVNGAS</sequence>
<dbReference type="PANTHER" id="PTHR10366:SF564">
    <property type="entry name" value="STEROL-4-ALPHA-CARBOXYLATE 3-DEHYDROGENASE, DECARBOXYLATING"/>
    <property type="match status" value="1"/>
</dbReference>
<evidence type="ECO:0000256" key="4">
    <source>
        <dbReference type="ARBA" id="ARBA00023445"/>
    </source>
</evidence>
<dbReference type="PANTHER" id="PTHR10366">
    <property type="entry name" value="NAD DEPENDENT EPIMERASE/DEHYDRATASE"/>
    <property type="match status" value="1"/>
</dbReference>
<dbReference type="GO" id="GO:0045552">
    <property type="term" value="F:dihydroflavanol 4-reductase activity"/>
    <property type="evidence" value="ECO:0007669"/>
    <property type="project" value="UniProtKB-EC"/>
</dbReference>
<dbReference type="GO" id="GO:0047890">
    <property type="term" value="F:flavanone 4-reductase activity"/>
    <property type="evidence" value="ECO:0007669"/>
    <property type="project" value="UniProtKB-EC"/>
</dbReference>
<keyword evidence="1" id="KW-0521">NADP</keyword>
<evidence type="ECO:0000313" key="11">
    <source>
        <dbReference type="EMBL" id="KAK7837245.1"/>
    </source>
</evidence>
<evidence type="ECO:0000256" key="5">
    <source>
        <dbReference type="ARBA" id="ARBA00039055"/>
    </source>
</evidence>
<dbReference type="SUPFAM" id="SSF51735">
    <property type="entry name" value="NAD(P)-binding Rossmann-fold domains"/>
    <property type="match status" value="1"/>
</dbReference>